<keyword evidence="3 7" id="KW-0963">Cytoplasm</keyword>
<comment type="function">
    <text evidence="7 8">Cell wall formation. Catalyzes the addition of glutamate to the nucleotide precursor UDP-N-acetylmuramoyl-L-alanine (UMA).</text>
</comment>
<keyword evidence="6 7" id="KW-0067">ATP-binding</keyword>
<accession>A0A0M5KRM6</accession>
<dbReference type="HAMAP" id="MF_00639">
    <property type="entry name" value="MurD"/>
    <property type="match status" value="1"/>
</dbReference>
<proteinExistence type="inferred from homology"/>
<dbReference type="GO" id="GO:0005737">
    <property type="term" value="C:cytoplasm"/>
    <property type="evidence" value="ECO:0007669"/>
    <property type="project" value="UniProtKB-SubCell"/>
</dbReference>
<keyword evidence="7 8" id="KW-0133">Cell shape</keyword>
<dbReference type="GO" id="GO:0051301">
    <property type="term" value="P:cell division"/>
    <property type="evidence" value="ECO:0007669"/>
    <property type="project" value="UniProtKB-KW"/>
</dbReference>
<dbReference type="SUPFAM" id="SSF53244">
    <property type="entry name" value="MurD-like peptide ligases, peptide-binding domain"/>
    <property type="match status" value="1"/>
</dbReference>
<dbReference type="Gene3D" id="3.40.1190.10">
    <property type="entry name" value="Mur-like, catalytic domain"/>
    <property type="match status" value="1"/>
</dbReference>
<keyword evidence="7 8" id="KW-0961">Cell wall biogenesis/degradation</keyword>
<dbReference type="InterPro" id="IPR036615">
    <property type="entry name" value="Mur_ligase_C_dom_sf"/>
</dbReference>
<comment type="pathway">
    <text evidence="2 7 8">Cell wall biogenesis; peptidoglycan biosynthesis.</text>
</comment>
<feature type="domain" description="Mur ligase central" evidence="10">
    <location>
        <begin position="106"/>
        <end position="274"/>
    </location>
</feature>
<dbReference type="GO" id="GO:0008764">
    <property type="term" value="F:UDP-N-acetylmuramoylalanine-D-glutamate ligase activity"/>
    <property type="evidence" value="ECO:0007669"/>
    <property type="project" value="UniProtKB-UniRule"/>
</dbReference>
<keyword evidence="4 7" id="KW-0436">Ligase</keyword>
<evidence type="ECO:0000256" key="2">
    <source>
        <dbReference type="ARBA" id="ARBA00004752"/>
    </source>
</evidence>
<dbReference type="AlphaFoldDB" id="A0A0M5KRM6"/>
<dbReference type="SUPFAM" id="SSF51984">
    <property type="entry name" value="MurCD N-terminal domain"/>
    <property type="match status" value="1"/>
</dbReference>
<dbReference type="EC" id="6.3.2.9" evidence="7 8"/>
<comment type="catalytic activity">
    <reaction evidence="7 8">
        <text>UDP-N-acetyl-alpha-D-muramoyl-L-alanine + D-glutamate + ATP = UDP-N-acetyl-alpha-D-muramoyl-L-alanyl-D-glutamate + ADP + phosphate + H(+)</text>
        <dbReference type="Rhea" id="RHEA:16429"/>
        <dbReference type="ChEBI" id="CHEBI:15378"/>
        <dbReference type="ChEBI" id="CHEBI:29986"/>
        <dbReference type="ChEBI" id="CHEBI:30616"/>
        <dbReference type="ChEBI" id="CHEBI:43474"/>
        <dbReference type="ChEBI" id="CHEBI:83898"/>
        <dbReference type="ChEBI" id="CHEBI:83900"/>
        <dbReference type="ChEBI" id="CHEBI:456216"/>
        <dbReference type="EC" id="6.3.2.9"/>
    </reaction>
</comment>
<dbReference type="PATRIC" id="fig|1125411.7.peg.499"/>
<sequence>MKLILGLGVTGLSVARFFNKNNISFRIADSRQEPPMLKISKNENLLHDFYFGEWNVSLLDDISEIIISPGIAESELIVRWARKKNISIISDIELFGRYVKAPMIGITGSNGKSTVTQLLGEMALASSLKAYICGNIGNPVMESMNDDAELYIVELSSYQLDYTNHLDLYAGVITNISPDHLDRYSTYNDYISSKLSIYNYSKFNIVNLNESEVSEIIGDNLFSIEQSESRCDFFASEKNDLYEVFHQDKLLMSSNDISVVGKHNIENILAALTLGYRFGLSVDVMKETVMGFKGLVHRLEFVSTINQVDFYNDSKSTNAISTITAINALDAKYANLVLILGGIAKKEDYSELFKLISQKVKTVILIGESSSDFCRHIDGPRVVVSESMKEAVEISKEASESGAVVLSPGCASFDMFDNFNNRGEVFKHHVLEDN</sequence>
<keyword evidence="7 8" id="KW-0131">Cell cycle</keyword>
<dbReference type="Pfam" id="PF21799">
    <property type="entry name" value="MurD-like_N"/>
    <property type="match status" value="1"/>
</dbReference>
<evidence type="ECO:0000256" key="1">
    <source>
        <dbReference type="ARBA" id="ARBA00004496"/>
    </source>
</evidence>
<dbReference type="UniPathway" id="UPA00219"/>
<dbReference type="Pfam" id="PF02875">
    <property type="entry name" value="Mur_ligase_C"/>
    <property type="match status" value="1"/>
</dbReference>
<dbReference type="InterPro" id="IPR004101">
    <property type="entry name" value="Mur_ligase_C"/>
</dbReference>
<dbReference type="Gene3D" id="3.90.190.20">
    <property type="entry name" value="Mur ligase, C-terminal domain"/>
    <property type="match status" value="1"/>
</dbReference>
<dbReference type="SUPFAM" id="SSF53623">
    <property type="entry name" value="MurD-like peptide ligases, catalytic domain"/>
    <property type="match status" value="1"/>
</dbReference>
<evidence type="ECO:0000256" key="7">
    <source>
        <dbReference type="HAMAP-Rule" id="MF_00639"/>
    </source>
</evidence>
<dbReference type="InterPro" id="IPR013221">
    <property type="entry name" value="Mur_ligase_cen"/>
</dbReference>
<protein>
    <recommendedName>
        <fullName evidence="7 8">UDP-N-acetylmuramoylalanine--D-glutamate ligase</fullName>
        <ecNumber evidence="7 8">6.3.2.9</ecNumber>
    </recommendedName>
    <alternativeName>
        <fullName evidence="7">D-glutamic acid-adding enzyme</fullName>
    </alternativeName>
    <alternativeName>
        <fullName evidence="7">UDP-N-acetylmuramoyl-L-alanyl-D-glutamate synthetase</fullName>
    </alternativeName>
</protein>
<gene>
    <name evidence="7" type="primary">murD</name>
    <name evidence="11" type="ORF">W908_02540</name>
</gene>
<comment type="subcellular location">
    <subcellularLocation>
        <location evidence="1 7 8">Cytoplasm</location>
    </subcellularLocation>
</comment>
<evidence type="ECO:0000256" key="8">
    <source>
        <dbReference type="RuleBase" id="RU003664"/>
    </source>
</evidence>
<keyword evidence="7 8" id="KW-0573">Peptidoglycan synthesis</keyword>
<evidence type="ECO:0000256" key="4">
    <source>
        <dbReference type="ARBA" id="ARBA00022598"/>
    </source>
</evidence>
<dbReference type="PANTHER" id="PTHR43692">
    <property type="entry name" value="UDP-N-ACETYLMURAMOYLALANINE--D-GLUTAMATE LIGASE"/>
    <property type="match status" value="1"/>
</dbReference>
<feature type="domain" description="Mur ligase C-terminal" evidence="9">
    <location>
        <begin position="297"/>
        <end position="407"/>
    </location>
</feature>
<keyword evidence="12" id="KW-1185">Reference proteome</keyword>
<dbReference type="RefSeq" id="WP_053819787.1">
    <property type="nucleotide sequence ID" value="NZ_CP006911.1"/>
</dbReference>
<evidence type="ECO:0000256" key="3">
    <source>
        <dbReference type="ARBA" id="ARBA00022490"/>
    </source>
</evidence>
<name>A0A0M5KRM6_9GAMM</name>
<feature type="binding site" evidence="7">
    <location>
        <begin position="108"/>
        <end position="114"/>
    </location>
    <ligand>
        <name>ATP</name>
        <dbReference type="ChEBI" id="CHEBI:30616"/>
    </ligand>
</feature>
<keyword evidence="7 8" id="KW-0132">Cell division</keyword>
<organism evidence="11 12">
    <name type="scientific">Candidatus Pseudothioglobus singularis PS1</name>
    <dbReference type="NCBI Taxonomy" id="1125411"/>
    <lineage>
        <taxon>Bacteria</taxon>
        <taxon>Pseudomonadati</taxon>
        <taxon>Pseudomonadota</taxon>
        <taxon>Gammaproteobacteria</taxon>
        <taxon>Candidatus Pseudothioglobaceae</taxon>
        <taxon>Candidatus Pseudothioglobus</taxon>
    </lineage>
</organism>
<dbReference type="Proteomes" id="UP000068905">
    <property type="component" value="Chromosome"/>
</dbReference>
<evidence type="ECO:0000313" key="12">
    <source>
        <dbReference type="Proteomes" id="UP000068905"/>
    </source>
</evidence>
<dbReference type="Pfam" id="PF08245">
    <property type="entry name" value="Mur_ligase_M"/>
    <property type="match status" value="1"/>
</dbReference>
<reference evidence="11 12" key="1">
    <citation type="journal article" date="2015" name="Genome Announc.">
        <title>Genome Sequence of 'Candidatus Thioglobus singularis' Strain PS1, a Mixotroph from the SUP05 Clade of Marine Gammaproteobacteria.</title>
        <authorList>
            <person name="Marshall K.T."/>
            <person name="Morris R.M."/>
        </authorList>
    </citation>
    <scope>NUCLEOTIDE SEQUENCE [LARGE SCALE GENOMIC DNA]</scope>
    <source>
        <strain evidence="11 12">PS1</strain>
    </source>
</reference>
<dbReference type="GO" id="GO:0005524">
    <property type="term" value="F:ATP binding"/>
    <property type="evidence" value="ECO:0007669"/>
    <property type="project" value="UniProtKB-UniRule"/>
</dbReference>
<dbReference type="GO" id="GO:0008360">
    <property type="term" value="P:regulation of cell shape"/>
    <property type="evidence" value="ECO:0007669"/>
    <property type="project" value="UniProtKB-KW"/>
</dbReference>
<dbReference type="EMBL" id="CP006911">
    <property type="protein sequence ID" value="ALE01578.1"/>
    <property type="molecule type" value="Genomic_DNA"/>
</dbReference>
<dbReference type="OrthoDB" id="9809796at2"/>
<evidence type="ECO:0000256" key="6">
    <source>
        <dbReference type="ARBA" id="ARBA00022840"/>
    </source>
</evidence>
<dbReference type="InterPro" id="IPR036565">
    <property type="entry name" value="Mur-like_cat_sf"/>
</dbReference>
<dbReference type="NCBIfam" id="TIGR01087">
    <property type="entry name" value="murD"/>
    <property type="match status" value="1"/>
</dbReference>
<dbReference type="PANTHER" id="PTHR43692:SF1">
    <property type="entry name" value="UDP-N-ACETYLMURAMOYLALANINE--D-GLUTAMATE LIGASE"/>
    <property type="match status" value="1"/>
</dbReference>
<evidence type="ECO:0000313" key="11">
    <source>
        <dbReference type="EMBL" id="ALE01578.1"/>
    </source>
</evidence>
<evidence type="ECO:0000256" key="5">
    <source>
        <dbReference type="ARBA" id="ARBA00022741"/>
    </source>
</evidence>
<dbReference type="STRING" id="1125411.W908_02540"/>
<dbReference type="GO" id="GO:0071555">
    <property type="term" value="P:cell wall organization"/>
    <property type="evidence" value="ECO:0007669"/>
    <property type="project" value="UniProtKB-KW"/>
</dbReference>
<dbReference type="InterPro" id="IPR005762">
    <property type="entry name" value="MurD"/>
</dbReference>
<comment type="similarity">
    <text evidence="7">Belongs to the MurCDEF family.</text>
</comment>
<dbReference type="KEGG" id="tsn:W908_02540"/>
<keyword evidence="5 7" id="KW-0547">Nucleotide-binding</keyword>
<evidence type="ECO:0000259" key="9">
    <source>
        <dbReference type="Pfam" id="PF02875"/>
    </source>
</evidence>
<dbReference type="Gene3D" id="3.40.50.720">
    <property type="entry name" value="NAD(P)-binding Rossmann-like Domain"/>
    <property type="match status" value="1"/>
</dbReference>
<evidence type="ECO:0000259" key="10">
    <source>
        <dbReference type="Pfam" id="PF08245"/>
    </source>
</evidence>
<dbReference type="GO" id="GO:0009252">
    <property type="term" value="P:peptidoglycan biosynthetic process"/>
    <property type="evidence" value="ECO:0007669"/>
    <property type="project" value="UniProtKB-UniRule"/>
</dbReference>